<dbReference type="EMBL" id="CM042017">
    <property type="protein sequence ID" value="KAI3689050.1"/>
    <property type="molecule type" value="Genomic_DNA"/>
</dbReference>
<keyword evidence="2" id="KW-1185">Reference proteome</keyword>
<name>A0ACB8YYF1_CICIN</name>
<reference evidence="2" key="1">
    <citation type="journal article" date="2022" name="Mol. Ecol. Resour.">
        <title>The genomes of chicory, endive, great burdock and yacon provide insights into Asteraceae palaeo-polyploidization history and plant inulin production.</title>
        <authorList>
            <person name="Fan W."/>
            <person name="Wang S."/>
            <person name="Wang H."/>
            <person name="Wang A."/>
            <person name="Jiang F."/>
            <person name="Liu H."/>
            <person name="Zhao H."/>
            <person name="Xu D."/>
            <person name="Zhang Y."/>
        </authorList>
    </citation>
    <scope>NUCLEOTIDE SEQUENCE [LARGE SCALE GENOMIC DNA]</scope>
    <source>
        <strain evidence="2">cv. Punajuju</strain>
    </source>
</reference>
<dbReference type="Proteomes" id="UP001055811">
    <property type="component" value="Linkage Group LG09"/>
</dbReference>
<accession>A0ACB8YYF1</accession>
<evidence type="ECO:0000313" key="2">
    <source>
        <dbReference type="Proteomes" id="UP001055811"/>
    </source>
</evidence>
<gene>
    <name evidence="1" type="ORF">L2E82_46998</name>
</gene>
<protein>
    <submittedName>
        <fullName evidence="1">Uncharacterized protein</fullName>
    </submittedName>
</protein>
<evidence type="ECO:0000313" key="1">
    <source>
        <dbReference type="EMBL" id="KAI3689050.1"/>
    </source>
</evidence>
<sequence length="111" mass="12282">MINLQELILFGNSLDGEIPSSVLNNKNLNKIDLSNNIFNRKLYLRVSVTHQNSLKGKIPSEIGNCVSRLSFHICVLTTFNSVSLSSGFKVSAPEDPDSKTIFNLVMKKTAL</sequence>
<organism evidence="1 2">
    <name type="scientific">Cichorium intybus</name>
    <name type="common">Chicory</name>
    <dbReference type="NCBI Taxonomy" id="13427"/>
    <lineage>
        <taxon>Eukaryota</taxon>
        <taxon>Viridiplantae</taxon>
        <taxon>Streptophyta</taxon>
        <taxon>Embryophyta</taxon>
        <taxon>Tracheophyta</taxon>
        <taxon>Spermatophyta</taxon>
        <taxon>Magnoliopsida</taxon>
        <taxon>eudicotyledons</taxon>
        <taxon>Gunneridae</taxon>
        <taxon>Pentapetalae</taxon>
        <taxon>asterids</taxon>
        <taxon>campanulids</taxon>
        <taxon>Asterales</taxon>
        <taxon>Asteraceae</taxon>
        <taxon>Cichorioideae</taxon>
        <taxon>Cichorieae</taxon>
        <taxon>Cichoriinae</taxon>
        <taxon>Cichorium</taxon>
    </lineage>
</organism>
<reference evidence="1 2" key="2">
    <citation type="journal article" date="2022" name="Mol. Ecol. Resour.">
        <title>The genomes of chicory, endive, great burdock and yacon provide insights into Asteraceae paleo-polyploidization history and plant inulin production.</title>
        <authorList>
            <person name="Fan W."/>
            <person name="Wang S."/>
            <person name="Wang H."/>
            <person name="Wang A."/>
            <person name="Jiang F."/>
            <person name="Liu H."/>
            <person name="Zhao H."/>
            <person name="Xu D."/>
            <person name="Zhang Y."/>
        </authorList>
    </citation>
    <scope>NUCLEOTIDE SEQUENCE [LARGE SCALE GENOMIC DNA]</scope>
    <source>
        <strain evidence="2">cv. Punajuju</strain>
        <tissue evidence="1">Leaves</tissue>
    </source>
</reference>
<proteinExistence type="predicted"/>
<comment type="caution">
    <text evidence="1">The sequence shown here is derived from an EMBL/GenBank/DDBJ whole genome shotgun (WGS) entry which is preliminary data.</text>
</comment>